<dbReference type="Proteomes" id="UP000475862">
    <property type="component" value="Unassembled WGS sequence"/>
</dbReference>
<comment type="caution">
    <text evidence="2">The sequence shown here is derived from an EMBL/GenBank/DDBJ whole genome shotgun (WGS) entry which is preliminary data.</text>
</comment>
<name>A0A6G0SZK4_APHGL</name>
<organism evidence="2 3">
    <name type="scientific">Aphis glycines</name>
    <name type="common">Soybean aphid</name>
    <dbReference type="NCBI Taxonomy" id="307491"/>
    <lineage>
        <taxon>Eukaryota</taxon>
        <taxon>Metazoa</taxon>
        <taxon>Ecdysozoa</taxon>
        <taxon>Arthropoda</taxon>
        <taxon>Hexapoda</taxon>
        <taxon>Insecta</taxon>
        <taxon>Pterygota</taxon>
        <taxon>Neoptera</taxon>
        <taxon>Paraneoptera</taxon>
        <taxon>Hemiptera</taxon>
        <taxon>Sternorrhyncha</taxon>
        <taxon>Aphidomorpha</taxon>
        <taxon>Aphidoidea</taxon>
        <taxon>Aphididae</taxon>
        <taxon>Aphidini</taxon>
        <taxon>Aphis</taxon>
        <taxon>Aphis</taxon>
    </lineage>
</organism>
<feature type="domain" description="Transposable element P transposase-like RNase H" evidence="1">
    <location>
        <begin position="169"/>
        <end position="277"/>
    </location>
</feature>
<dbReference type="EMBL" id="VYZN01000076">
    <property type="protein sequence ID" value="KAE9523759.1"/>
    <property type="molecule type" value="Genomic_DNA"/>
</dbReference>
<keyword evidence="3" id="KW-1185">Reference proteome</keyword>
<evidence type="ECO:0000259" key="1">
    <source>
        <dbReference type="Pfam" id="PF21787"/>
    </source>
</evidence>
<sequence>MYSKLDKGDVAVFEKASSSFVVSNAEDASSVAKKSSGVLCKIGVKRANQLTPRCKSLYTESVILNKHLRCIKKRCLKFKDRLSVAEKMSDTLINSKLTSHMTKASAIFTRLQLRETNNKAKGRRFTLEEKLLSLLLYKRGAKSYDLLSKLFTLPGRRTLTNLLSKIPTDTGIDKTLIKVLKENVKNLSSKQRFCVVLFDEVSLDGNIQYNDSTGSISGFENNGLSRTQHFADHSLVFMIRGVVKKYKHPMSYTFCNSTTSSHDLAHQIRKVLQAIHLQRALILILNIIYKLLHTTTNNNLNIGGATDIS</sequence>
<proteinExistence type="predicted"/>
<evidence type="ECO:0000313" key="2">
    <source>
        <dbReference type="EMBL" id="KAE9523759.1"/>
    </source>
</evidence>
<gene>
    <name evidence="2" type="ORF">AGLY_015819</name>
</gene>
<dbReference type="Pfam" id="PF21787">
    <property type="entry name" value="TNP-like_RNaseH_N"/>
    <property type="match status" value="1"/>
</dbReference>
<accession>A0A6G0SZK4</accession>
<protein>
    <recommendedName>
        <fullName evidence="1">Transposable element P transposase-like RNase H domain-containing protein</fullName>
    </recommendedName>
</protein>
<dbReference type="AlphaFoldDB" id="A0A6G0SZK4"/>
<evidence type="ECO:0000313" key="3">
    <source>
        <dbReference type="Proteomes" id="UP000475862"/>
    </source>
</evidence>
<dbReference type="OrthoDB" id="6628777at2759"/>
<reference evidence="2 3" key="1">
    <citation type="submission" date="2019-08" db="EMBL/GenBank/DDBJ databases">
        <title>The genome of the soybean aphid Biotype 1, its phylome, world population structure and adaptation to the North American continent.</title>
        <authorList>
            <person name="Giordano R."/>
            <person name="Donthu R.K."/>
            <person name="Hernandez A.G."/>
            <person name="Wright C.L."/>
            <person name="Zimin A.V."/>
        </authorList>
    </citation>
    <scope>NUCLEOTIDE SEQUENCE [LARGE SCALE GENOMIC DNA]</scope>
    <source>
        <tissue evidence="2">Whole aphids</tissue>
    </source>
</reference>
<dbReference type="InterPro" id="IPR048365">
    <property type="entry name" value="TNP-like_RNaseH_N"/>
</dbReference>